<feature type="transmembrane region" description="Helical" evidence="1">
    <location>
        <begin position="44"/>
        <end position="62"/>
    </location>
</feature>
<accession>A0A1M5VWX0</accession>
<keyword evidence="1" id="KW-0472">Membrane</keyword>
<dbReference type="STRING" id="1121316.SAMN02745207_02541"/>
<dbReference type="SMART" id="SM00267">
    <property type="entry name" value="GGDEF"/>
    <property type="match status" value="1"/>
</dbReference>
<dbReference type="PROSITE" id="PS50887">
    <property type="entry name" value="GGDEF"/>
    <property type="match status" value="1"/>
</dbReference>
<protein>
    <submittedName>
        <fullName evidence="4">Diguanylate cyclase (GGDEF) domain-containing protein</fullName>
    </submittedName>
</protein>
<dbReference type="NCBIfam" id="TIGR00254">
    <property type="entry name" value="GGDEF"/>
    <property type="match status" value="1"/>
</dbReference>
<keyword evidence="5" id="KW-1185">Reference proteome</keyword>
<dbReference type="SMART" id="SM00052">
    <property type="entry name" value="EAL"/>
    <property type="match status" value="1"/>
</dbReference>
<gene>
    <name evidence="4" type="ORF">SAMN02745207_02541</name>
</gene>
<dbReference type="PROSITE" id="PS50883">
    <property type="entry name" value="EAL"/>
    <property type="match status" value="1"/>
</dbReference>
<evidence type="ECO:0000256" key="1">
    <source>
        <dbReference type="SAM" id="Phobius"/>
    </source>
</evidence>
<reference evidence="4 5" key="1">
    <citation type="submission" date="2016-11" db="EMBL/GenBank/DDBJ databases">
        <authorList>
            <person name="Jaros S."/>
            <person name="Januszkiewicz K."/>
            <person name="Wedrychowicz H."/>
        </authorList>
    </citation>
    <scope>NUCLEOTIDE SEQUENCE [LARGE SCALE GENOMIC DNA]</scope>
    <source>
        <strain evidence="4 5">DSM 8605</strain>
    </source>
</reference>
<dbReference type="SUPFAM" id="SSF141868">
    <property type="entry name" value="EAL domain-like"/>
    <property type="match status" value="1"/>
</dbReference>
<dbReference type="InterPro" id="IPR029787">
    <property type="entry name" value="Nucleotide_cyclase"/>
</dbReference>
<dbReference type="EMBL" id="FQXM01000013">
    <property type="protein sequence ID" value="SHH79443.1"/>
    <property type="molecule type" value="Genomic_DNA"/>
</dbReference>
<evidence type="ECO:0000313" key="5">
    <source>
        <dbReference type="Proteomes" id="UP000184447"/>
    </source>
</evidence>
<dbReference type="Pfam" id="PF00563">
    <property type="entry name" value="EAL"/>
    <property type="match status" value="1"/>
</dbReference>
<feature type="transmembrane region" description="Helical" evidence="1">
    <location>
        <begin position="20"/>
        <end position="38"/>
    </location>
</feature>
<name>A0A1M5VWX0_9CLOT</name>
<dbReference type="InterPro" id="IPR001633">
    <property type="entry name" value="EAL_dom"/>
</dbReference>
<dbReference type="PANTHER" id="PTHR33121">
    <property type="entry name" value="CYCLIC DI-GMP PHOSPHODIESTERASE PDEF"/>
    <property type="match status" value="1"/>
</dbReference>
<dbReference type="RefSeq" id="WP_073338796.1">
    <property type="nucleotide sequence ID" value="NZ_FQXM01000013.1"/>
</dbReference>
<dbReference type="Proteomes" id="UP000184447">
    <property type="component" value="Unassembled WGS sequence"/>
</dbReference>
<dbReference type="OrthoDB" id="9762141at2"/>
<keyword evidence="1" id="KW-0812">Transmembrane</keyword>
<feature type="domain" description="GGDEF" evidence="3">
    <location>
        <begin position="219"/>
        <end position="351"/>
    </location>
</feature>
<dbReference type="PANTHER" id="PTHR33121:SF70">
    <property type="entry name" value="SIGNALING PROTEIN YKOW"/>
    <property type="match status" value="1"/>
</dbReference>
<dbReference type="Pfam" id="PF00990">
    <property type="entry name" value="GGDEF"/>
    <property type="match status" value="1"/>
</dbReference>
<dbReference type="InterPro" id="IPR000160">
    <property type="entry name" value="GGDEF_dom"/>
</dbReference>
<dbReference type="GO" id="GO:0071111">
    <property type="term" value="F:cyclic-guanylate-specific phosphodiesterase activity"/>
    <property type="evidence" value="ECO:0007669"/>
    <property type="project" value="InterPro"/>
</dbReference>
<dbReference type="InterPro" id="IPR035919">
    <property type="entry name" value="EAL_sf"/>
</dbReference>
<feature type="domain" description="EAL" evidence="2">
    <location>
        <begin position="360"/>
        <end position="606"/>
    </location>
</feature>
<keyword evidence="1" id="KW-1133">Transmembrane helix</keyword>
<feature type="transmembrane region" description="Helical" evidence="1">
    <location>
        <begin position="149"/>
        <end position="170"/>
    </location>
</feature>
<organism evidence="4 5">
    <name type="scientific">Clostridium grantii DSM 8605</name>
    <dbReference type="NCBI Taxonomy" id="1121316"/>
    <lineage>
        <taxon>Bacteria</taxon>
        <taxon>Bacillati</taxon>
        <taxon>Bacillota</taxon>
        <taxon>Clostridia</taxon>
        <taxon>Eubacteriales</taxon>
        <taxon>Clostridiaceae</taxon>
        <taxon>Clostridium</taxon>
    </lineage>
</organism>
<dbReference type="CDD" id="cd01948">
    <property type="entry name" value="EAL"/>
    <property type="match status" value="1"/>
</dbReference>
<dbReference type="CDD" id="cd01949">
    <property type="entry name" value="GGDEF"/>
    <property type="match status" value="1"/>
</dbReference>
<proteinExistence type="predicted"/>
<evidence type="ECO:0000259" key="3">
    <source>
        <dbReference type="PROSITE" id="PS50887"/>
    </source>
</evidence>
<dbReference type="Gene3D" id="3.20.20.450">
    <property type="entry name" value="EAL domain"/>
    <property type="match status" value="1"/>
</dbReference>
<sequence length="606" mass="69519">MINKYDNMIRKKIEETFDLIIPVGIVVALVSAIAIYFSPVPKKFVIIDIIISFILLIIISLKKRISTEIKAMVTISMPIIVGVLSFVDGGFNSSGIILILLSNLISVLLLTKVKSIIVSLFSSGLFIVLWINAKLYNKGWVIHVRDAEWIIHFVVFLLVLITMQGLVATIRKYIHSNIEMIEKSAEITYKIAYYDELTGVPNQKLFKKQLAERASNGVEQGYIIFYNLKNLNLINSIYGETIGNKVLVQWANIFSDIKKESKLLARTSGNEFAIWIEKVSEKELMEWLHYMNKVFKNSFLVQNMDKEVEFYISYACYDKRDINIEECYQRASIALTYAKKNNKSGFIEYDKSFEEIIRNDEEIKKLLQNALASEEFEMYYQKKVDARTNEIYGVEALARWILPVGGRIGPNIFIPMIERMDKSIVFGEIIVKKIFTDYKRLCIKYGKEIKVSINISPSHLMSPGFVSYLSEMIDVYEIKGENIIIEITEEVIIEGIDKVNEILKKIHELGMRISIDDFGTGYSSFSYLIKLDVDELKIDKSFIDQLGENDKINTLLEGIIYIAKGLDFNLIAEGVETREQCVNLVQLGCFIIQGYHFSKPEALDRN</sequence>
<dbReference type="InterPro" id="IPR043128">
    <property type="entry name" value="Rev_trsase/Diguanyl_cyclase"/>
</dbReference>
<dbReference type="InterPro" id="IPR050706">
    <property type="entry name" value="Cyclic-di-GMP_PDE-like"/>
</dbReference>
<feature type="transmembrane region" description="Helical" evidence="1">
    <location>
        <begin position="117"/>
        <end position="137"/>
    </location>
</feature>
<dbReference type="Gene3D" id="3.30.70.270">
    <property type="match status" value="1"/>
</dbReference>
<dbReference type="SUPFAM" id="SSF55073">
    <property type="entry name" value="Nucleotide cyclase"/>
    <property type="match status" value="1"/>
</dbReference>
<evidence type="ECO:0000259" key="2">
    <source>
        <dbReference type="PROSITE" id="PS50883"/>
    </source>
</evidence>
<dbReference type="AlphaFoldDB" id="A0A1M5VWX0"/>
<evidence type="ECO:0000313" key="4">
    <source>
        <dbReference type="EMBL" id="SHH79443.1"/>
    </source>
</evidence>